<dbReference type="EMBL" id="SMCO01000010">
    <property type="protein sequence ID" value="TCV85155.1"/>
    <property type="molecule type" value="Genomic_DNA"/>
</dbReference>
<dbReference type="InterPro" id="IPR023870">
    <property type="entry name" value="PGA_export_porin_PgaA"/>
</dbReference>
<dbReference type="InterPro" id="IPR049003">
    <property type="entry name" value="PgaA_barrel"/>
</dbReference>
<evidence type="ECO:0000313" key="4">
    <source>
        <dbReference type="Proteomes" id="UP000295367"/>
    </source>
</evidence>
<dbReference type="PANTHER" id="PTHR12558:SF13">
    <property type="entry name" value="CELL DIVISION CYCLE PROTEIN 27 HOMOLOG"/>
    <property type="match status" value="1"/>
</dbReference>
<dbReference type="GO" id="GO:1901515">
    <property type="term" value="F:poly-beta-1,6-N-acetyl-D-glucosamine transmembrane transporter activity"/>
    <property type="evidence" value="ECO:0007669"/>
    <property type="project" value="InterPro"/>
</dbReference>
<sequence>MYHANKLRSLNSPLRNKSALELKTKTTRPAQIPLSLSIQPFCRPLLACIMLAQPVWANAAENTLKLADSLNSLSFSLTTAEPVYQQALASSRSGNPDAAMLWQSALTQPQLPLRYLFDYVTTLTWAGRDQEALLWMEQLTARRDTPAYVLEALASAARNLKHYSLAETLYRQVLANAPARWESQLGLVYSLADGNAYASALTAGKSLTMQYPDKPDSWRAYGYATGRAQEYTVALYAYQRLTELAPNDREGWRGHVQVLRMLGAYHEAGSLAAAHPGVLTQAESAALQADTTAVLIRWGAADEDKPILRFLHTDMALKESDQLLTNPPPAQTTLINDQIRYDRVVALTNRRRSAEAVALYETLLHEGKAVPDYARATAAASYLELKQPEQARDLYRELITRDPKNAAYRWGLFHALVDCESYTEAQEVIDRLAEETPLRIHTYSPLMARDNPAYLESRQDAAMARAYADQLDEAQRRLEALLLRAPGNSGTRALLSHIERWRGWPRRALDDADLALNIDDKDKEAHLAAQGAALSRQDWQRAQTETHWLLTNYPEDRTVRETATLNALHDKPELVLESTWDAGGEASHSFVMRGKLYSAPLAWDTPRSWRLFASFARADASFQGGNGFRQWMGAGLDYAWRDWSAELELRQAVKPSRKGLAGSLAYAPDDHWTFKAVAETDTTDLPSKGLNQNLTASKYSTSVTWCRDEVRQIGTTLSWQDFNDGNKRTDWSANWRERWVNQPRFKLYTEANFSYSQNSLNDAVYFNPAHATGTELTVIGEWLGFRRFERSMWHRVVAGAGSYAQAGFGAMPVTSLKYEQDWTLDHATSFTWGIGLRRHPYDGNEETARYLDLRLNWRF</sequence>
<evidence type="ECO:0000313" key="3">
    <source>
        <dbReference type="EMBL" id="TCV85155.1"/>
    </source>
</evidence>
<protein>
    <submittedName>
        <fullName evidence="3">Biofilm PGA synthesis protein PgaA</fullName>
    </submittedName>
</protein>
<comment type="caution">
    <text evidence="3">The sequence shown here is derived from an EMBL/GenBank/DDBJ whole genome shotgun (WGS) entry which is preliminary data.</text>
</comment>
<accession>A0A4R3XZE7</accession>
<keyword evidence="1" id="KW-0802">TPR repeat</keyword>
<evidence type="ECO:0000256" key="1">
    <source>
        <dbReference type="PROSITE-ProRule" id="PRU00339"/>
    </source>
</evidence>
<dbReference type="PANTHER" id="PTHR12558">
    <property type="entry name" value="CELL DIVISION CYCLE 16,23,27"/>
    <property type="match status" value="1"/>
</dbReference>
<dbReference type="SUPFAM" id="SSF48452">
    <property type="entry name" value="TPR-like"/>
    <property type="match status" value="2"/>
</dbReference>
<dbReference type="AlphaFoldDB" id="A0A4R3XZE7"/>
<gene>
    <name evidence="3" type="ORF">EDC63_11044</name>
</gene>
<dbReference type="InterPro" id="IPR011990">
    <property type="entry name" value="TPR-like_helical_dom_sf"/>
</dbReference>
<evidence type="ECO:0000259" key="2">
    <source>
        <dbReference type="Pfam" id="PF21197"/>
    </source>
</evidence>
<name>A0A4R3XZE7_9PROT</name>
<organism evidence="3 4">
    <name type="scientific">Sulfurirhabdus autotrophica</name>
    <dbReference type="NCBI Taxonomy" id="1706046"/>
    <lineage>
        <taxon>Bacteria</taxon>
        <taxon>Pseudomonadati</taxon>
        <taxon>Pseudomonadota</taxon>
        <taxon>Betaproteobacteria</taxon>
        <taxon>Nitrosomonadales</taxon>
        <taxon>Sulfuricellaceae</taxon>
        <taxon>Sulfurirhabdus</taxon>
    </lineage>
</organism>
<dbReference type="OrthoDB" id="5405060at2"/>
<feature type="repeat" description="TPR" evidence="1">
    <location>
        <begin position="215"/>
        <end position="248"/>
    </location>
</feature>
<dbReference type="NCBIfam" id="TIGR03939">
    <property type="entry name" value="PGA_TPR_OMP"/>
    <property type="match status" value="1"/>
</dbReference>
<dbReference type="Pfam" id="PF21197">
    <property type="entry name" value="PgaA_barrel"/>
    <property type="match status" value="1"/>
</dbReference>
<dbReference type="Proteomes" id="UP000295367">
    <property type="component" value="Unassembled WGS sequence"/>
</dbReference>
<keyword evidence="4" id="KW-1185">Reference proteome</keyword>
<dbReference type="PROSITE" id="PS50005">
    <property type="entry name" value="TPR"/>
    <property type="match status" value="1"/>
</dbReference>
<reference evidence="3 4" key="1">
    <citation type="submission" date="2019-03" db="EMBL/GenBank/DDBJ databases">
        <title>Genomic Encyclopedia of Type Strains, Phase IV (KMG-IV): sequencing the most valuable type-strain genomes for metagenomic binning, comparative biology and taxonomic classification.</title>
        <authorList>
            <person name="Goeker M."/>
        </authorList>
    </citation>
    <scope>NUCLEOTIDE SEQUENCE [LARGE SCALE GENOMIC DNA]</scope>
    <source>
        <strain evidence="3 4">DSM 100309</strain>
    </source>
</reference>
<dbReference type="Pfam" id="PF14559">
    <property type="entry name" value="TPR_19"/>
    <property type="match status" value="1"/>
</dbReference>
<proteinExistence type="predicted"/>
<feature type="domain" description="PgaA membrane beta barrel" evidence="2">
    <location>
        <begin position="586"/>
        <end position="859"/>
    </location>
</feature>
<dbReference type="InterPro" id="IPR019734">
    <property type="entry name" value="TPR_rpt"/>
</dbReference>
<dbReference type="Gene3D" id="1.25.40.10">
    <property type="entry name" value="Tetratricopeptide repeat domain"/>
    <property type="match status" value="2"/>
</dbReference>